<evidence type="ECO:0000259" key="11">
    <source>
        <dbReference type="PROSITE" id="PS50157"/>
    </source>
</evidence>
<dbReference type="GO" id="GO:0000981">
    <property type="term" value="F:DNA-binding transcription factor activity, RNA polymerase II-specific"/>
    <property type="evidence" value="ECO:0007669"/>
    <property type="project" value="UniProtKB-ARBA"/>
</dbReference>
<feature type="region of interest" description="Disordered" evidence="10">
    <location>
        <begin position="1"/>
        <end position="57"/>
    </location>
</feature>
<keyword evidence="6" id="KW-0805">Transcription regulation</keyword>
<dbReference type="PANTHER" id="PTHR47428:SF1">
    <property type="entry name" value="REGULATORY PROTEIN MIG1-RELATED"/>
    <property type="match status" value="1"/>
</dbReference>
<feature type="compositionally biased region" description="Basic and acidic residues" evidence="10">
    <location>
        <begin position="1"/>
        <end position="10"/>
    </location>
</feature>
<dbReference type="AlphaFoldDB" id="A0A0D7AK57"/>
<evidence type="ECO:0000256" key="9">
    <source>
        <dbReference type="PROSITE-ProRule" id="PRU00042"/>
    </source>
</evidence>
<evidence type="ECO:0000256" key="3">
    <source>
        <dbReference type="ARBA" id="ARBA00022737"/>
    </source>
</evidence>
<name>A0A0D7AK57_9AGAR</name>
<proteinExistence type="predicted"/>
<dbReference type="Gene3D" id="3.30.160.60">
    <property type="entry name" value="Classic Zinc Finger"/>
    <property type="match status" value="2"/>
</dbReference>
<evidence type="ECO:0000313" key="12">
    <source>
        <dbReference type="EMBL" id="KIY51972.1"/>
    </source>
</evidence>
<dbReference type="SMART" id="SM00355">
    <property type="entry name" value="ZnF_C2H2"/>
    <property type="match status" value="2"/>
</dbReference>
<evidence type="ECO:0000256" key="6">
    <source>
        <dbReference type="ARBA" id="ARBA00023015"/>
    </source>
</evidence>
<evidence type="ECO:0000256" key="2">
    <source>
        <dbReference type="ARBA" id="ARBA00022723"/>
    </source>
</evidence>
<dbReference type="GO" id="GO:0000978">
    <property type="term" value="F:RNA polymerase II cis-regulatory region sequence-specific DNA binding"/>
    <property type="evidence" value="ECO:0007669"/>
    <property type="project" value="TreeGrafter"/>
</dbReference>
<keyword evidence="2" id="KW-0479">Metal-binding</keyword>
<evidence type="ECO:0000256" key="7">
    <source>
        <dbReference type="ARBA" id="ARBA00023163"/>
    </source>
</evidence>
<keyword evidence="8" id="KW-0539">Nucleus</keyword>
<evidence type="ECO:0000256" key="1">
    <source>
        <dbReference type="ARBA" id="ARBA00004123"/>
    </source>
</evidence>
<dbReference type="Pfam" id="PF00096">
    <property type="entry name" value="zf-C2H2"/>
    <property type="match status" value="2"/>
</dbReference>
<evidence type="ECO:0000313" key="13">
    <source>
        <dbReference type="Proteomes" id="UP000054144"/>
    </source>
</evidence>
<dbReference type="GO" id="GO:0005737">
    <property type="term" value="C:cytoplasm"/>
    <property type="evidence" value="ECO:0007669"/>
    <property type="project" value="TreeGrafter"/>
</dbReference>
<reference evidence="12 13" key="1">
    <citation type="journal article" date="2015" name="Fungal Genet. Biol.">
        <title>Evolution of novel wood decay mechanisms in Agaricales revealed by the genome sequences of Fistulina hepatica and Cylindrobasidium torrendii.</title>
        <authorList>
            <person name="Floudas D."/>
            <person name="Held B.W."/>
            <person name="Riley R."/>
            <person name="Nagy L.G."/>
            <person name="Koehler G."/>
            <person name="Ransdell A.S."/>
            <person name="Younus H."/>
            <person name="Chow J."/>
            <person name="Chiniquy J."/>
            <person name="Lipzen A."/>
            <person name="Tritt A."/>
            <person name="Sun H."/>
            <person name="Haridas S."/>
            <person name="LaButti K."/>
            <person name="Ohm R.A."/>
            <person name="Kues U."/>
            <person name="Blanchette R.A."/>
            <person name="Grigoriev I.V."/>
            <person name="Minto R.E."/>
            <person name="Hibbett D.S."/>
        </authorList>
    </citation>
    <scope>NUCLEOTIDE SEQUENCE [LARGE SCALE GENOMIC DNA]</scope>
    <source>
        <strain evidence="12 13">ATCC 64428</strain>
    </source>
</reference>
<feature type="compositionally biased region" description="Basic and acidic residues" evidence="10">
    <location>
        <begin position="41"/>
        <end position="57"/>
    </location>
</feature>
<organism evidence="12 13">
    <name type="scientific">Fistulina hepatica ATCC 64428</name>
    <dbReference type="NCBI Taxonomy" id="1128425"/>
    <lineage>
        <taxon>Eukaryota</taxon>
        <taxon>Fungi</taxon>
        <taxon>Dikarya</taxon>
        <taxon>Basidiomycota</taxon>
        <taxon>Agaricomycotina</taxon>
        <taxon>Agaricomycetes</taxon>
        <taxon>Agaricomycetidae</taxon>
        <taxon>Agaricales</taxon>
        <taxon>Fistulinaceae</taxon>
        <taxon>Fistulina</taxon>
    </lineage>
</organism>
<keyword evidence="7" id="KW-0804">Transcription</keyword>
<evidence type="ECO:0000256" key="10">
    <source>
        <dbReference type="SAM" id="MobiDB-lite"/>
    </source>
</evidence>
<feature type="domain" description="C2H2-type" evidence="11">
    <location>
        <begin position="60"/>
        <end position="90"/>
    </location>
</feature>
<dbReference type="Proteomes" id="UP000054144">
    <property type="component" value="Unassembled WGS sequence"/>
</dbReference>
<dbReference type="PROSITE" id="PS50157">
    <property type="entry name" value="ZINC_FINGER_C2H2_2"/>
    <property type="match status" value="2"/>
</dbReference>
<dbReference type="GO" id="GO:0000433">
    <property type="term" value="P:carbon catabolite repression of transcription from RNA polymerase II promoter by glucose"/>
    <property type="evidence" value="ECO:0007669"/>
    <property type="project" value="TreeGrafter"/>
</dbReference>
<keyword evidence="13" id="KW-1185">Reference proteome</keyword>
<dbReference type="GO" id="GO:0008270">
    <property type="term" value="F:zinc ion binding"/>
    <property type="evidence" value="ECO:0007669"/>
    <property type="project" value="UniProtKB-KW"/>
</dbReference>
<keyword evidence="4 9" id="KW-0863">Zinc-finger</keyword>
<dbReference type="SUPFAM" id="SSF57667">
    <property type="entry name" value="beta-beta-alpha zinc fingers"/>
    <property type="match status" value="1"/>
</dbReference>
<feature type="non-terminal residue" evidence="12">
    <location>
        <position position="116"/>
    </location>
</feature>
<evidence type="ECO:0000256" key="5">
    <source>
        <dbReference type="ARBA" id="ARBA00022833"/>
    </source>
</evidence>
<dbReference type="EMBL" id="KN881646">
    <property type="protein sequence ID" value="KIY51972.1"/>
    <property type="molecule type" value="Genomic_DNA"/>
</dbReference>
<dbReference type="FunFam" id="3.30.160.60:FF:000125">
    <property type="entry name" value="Putative zinc finger protein 143"/>
    <property type="match status" value="1"/>
</dbReference>
<dbReference type="OrthoDB" id="6365676at2759"/>
<comment type="subcellular location">
    <subcellularLocation>
        <location evidence="1">Nucleus</location>
    </subcellularLocation>
</comment>
<dbReference type="GO" id="GO:0005634">
    <property type="term" value="C:nucleus"/>
    <property type="evidence" value="ECO:0007669"/>
    <property type="project" value="UniProtKB-SubCell"/>
</dbReference>
<dbReference type="PROSITE" id="PS00028">
    <property type="entry name" value="ZINC_FINGER_C2H2_1"/>
    <property type="match status" value="2"/>
</dbReference>
<keyword evidence="5" id="KW-0862">Zinc</keyword>
<dbReference type="PANTHER" id="PTHR47428">
    <property type="entry name" value="REGULATORY PROTEIN MIG1-RELATED"/>
    <property type="match status" value="1"/>
</dbReference>
<dbReference type="InterPro" id="IPR036236">
    <property type="entry name" value="Znf_C2H2_sf"/>
</dbReference>
<feature type="domain" description="C2H2-type" evidence="11">
    <location>
        <begin position="91"/>
        <end position="116"/>
    </location>
</feature>
<sequence length="116" mass="13270">MNSPETHGDDYADSLGPRSRATLPVPVPNLTKKSRGRRVPTKNERATDSDSNKDAESRSYVCKVDGCGKAFHRGEHLKRHIRSIHTHEKPFKCMVPTCNKFFNRHDNLLQHLKVHK</sequence>
<dbReference type="InterPro" id="IPR051007">
    <property type="entry name" value="creA/MIG_C2H2-ZnF"/>
</dbReference>
<evidence type="ECO:0000256" key="4">
    <source>
        <dbReference type="ARBA" id="ARBA00022771"/>
    </source>
</evidence>
<gene>
    <name evidence="12" type="ORF">FISHEDRAFT_35990</name>
</gene>
<accession>A0A0D7AK57</accession>
<keyword evidence="3" id="KW-0677">Repeat</keyword>
<protein>
    <recommendedName>
        <fullName evidence="11">C2H2-type domain-containing protein</fullName>
    </recommendedName>
</protein>
<dbReference type="InterPro" id="IPR013087">
    <property type="entry name" value="Znf_C2H2_type"/>
</dbReference>
<evidence type="ECO:0000256" key="8">
    <source>
        <dbReference type="ARBA" id="ARBA00023242"/>
    </source>
</evidence>